<comment type="subcellular location">
    <subcellularLocation>
        <location evidence="1">Cell membrane</location>
        <topology evidence="1">Single-pass type II membrane protein</topology>
    </subcellularLocation>
</comment>
<reference evidence="10 11" key="1">
    <citation type="submission" date="2018-05" db="EMBL/GenBank/DDBJ databases">
        <title>The complete genome of Lysobacter maris HZ9B, a marine bacterium antagonistic against terrestrial plant pathogens.</title>
        <authorList>
            <person name="Zhang X.-Q."/>
        </authorList>
    </citation>
    <scope>NUCLEOTIDE SEQUENCE [LARGE SCALE GENOMIC DNA]</scope>
    <source>
        <strain evidence="10 11">HZ9B</strain>
    </source>
</reference>
<dbReference type="Proteomes" id="UP000249447">
    <property type="component" value="Chromosome"/>
</dbReference>
<dbReference type="Gene3D" id="1.25.40.10">
    <property type="entry name" value="Tetratricopeptide repeat domain"/>
    <property type="match status" value="1"/>
</dbReference>
<keyword evidence="6" id="KW-0143">Chaperone</keyword>
<dbReference type="KEGG" id="lmb:C9I47_1621"/>
<evidence type="ECO:0000259" key="9">
    <source>
        <dbReference type="Pfam" id="PF09976"/>
    </source>
</evidence>
<evidence type="ECO:0000256" key="1">
    <source>
        <dbReference type="ARBA" id="ARBA00004401"/>
    </source>
</evidence>
<keyword evidence="3" id="KW-0812">Transmembrane</keyword>
<dbReference type="PANTHER" id="PTHR38035:SF1">
    <property type="entry name" value="ANCILLARY SECYEG TRANSLOCON SUBUNIT"/>
    <property type="match status" value="1"/>
</dbReference>
<organism evidence="10 11">
    <name type="scientific">Marilutibacter maris</name>
    <dbReference type="NCBI Taxonomy" id="1605891"/>
    <lineage>
        <taxon>Bacteria</taxon>
        <taxon>Pseudomonadati</taxon>
        <taxon>Pseudomonadota</taxon>
        <taxon>Gammaproteobacteria</taxon>
        <taxon>Lysobacterales</taxon>
        <taxon>Lysobacteraceae</taxon>
        <taxon>Marilutibacter</taxon>
    </lineage>
</organism>
<dbReference type="GO" id="GO:0005886">
    <property type="term" value="C:plasma membrane"/>
    <property type="evidence" value="ECO:0007669"/>
    <property type="project" value="UniProtKB-SubCell"/>
</dbReference>
<evidence type="ECO:0000313" key="11">
    <source>
        <dbReference type="Proteomes" id="UP000249447"/>
    </source>
</evidence>
<gene>
    <name evidence="10" type="ORF">C9I47_1621</name>
</gene>
<keyword evidence="2" id="KW-1003">Cell membrane</keyword>
<dbReference type="Pfam" id="PF09976">
    <property type="entry name" value="TPR_21"/>
    <property type="match status" value="1"/>
</dbReference>
<evidence type="ECO:0000313" key="10">
    <source>
        <dbReference type="EMBL" id="AWV07317.1"/>
    </source>
</evidence>
<dbReference type="AlphaFoldDB" id="A0A2U9T7W1"/>
<dbReference type="OrthoDB" id="9789675at2"/>
<keyword evidence="11" id="KW-1185">Reference proteome</keyword>
<name>A0A2U9T7W1_9GAMM</name>
<dbReference type="GO" id="GO:0044877">
    <property type="term" value="F:protein-containing complex binding"/>
    <property type="evidence" value="ECO:0007669"/>
    <property type="project" value="InterPro"/>
</dbReference>
<evidence type="ECO:0000256" key="8">
    <source>
        <dbReference type="ARBA" id="ARBA00024235"/>
    </source>
</evidence>
<dbReference type="SUPFAM" id="SSF48452">
    <property type="entry name" value="TPR-like"/>
    <property type="match status" value="1"/>
</dbReference>
<dbReference type="InterPro" id="IPR018704">
    <property type="entry name" value="SecYEG/CpoB_TPR"/>
</dbReference>
<evidence type="ECO:0000256" key="4">
    <source>
        <dbReference type="ARBA" id="ARBA00022989"/>
    </source>
</evidence>
<evidence type="ECO:0000256" key="7">
    <source>
        <dbReference type="ARBA" id="ARBA00024197"/>
    </source>
</evidence>
<feature type="domain" description="Ancillary SecYEG translocon subunit/Cell division coordinator CpoB TPR" evidence="9">
    <location>
        <begin position="18"/>
        <end position="199"/>
    </location>
</feature>
<dbReference type="PANTHER" id="PTHR38035">
    <property type="entry name" value="UPF0070 PROTEIN YFGM"/>
    <property type="match status" value="1"/>
</dbReference>
<keyword evidence="4" id="KW-1133">Transmembrane helix</keyword>
<sequence>MAIDDLLDEHEQSERVLQWLRNNGAGLIGGIALGFAAIGGWKWWEHSQQQQKLEEADRYSTAIEAIESDDPKAAELTGNLQPGMLALLAGLELAQKQVAAGDNEAAIATLEGVSAEDPALVEIVNQRLARLQIEAGQAEAALALMAQSDSAIALEIRGDAQFALGKADEARASYEQALTKMDVGSPMRKMLELKLTEVGGTPVEAEAEAKS</sequence>
<evidence type="ECO:0000256" key="6">
    <source>
        <dbReference type="ARBA" id="ARBA00023186"/>
    </source>
</evidence>
<evidence type="ECO:0000256" key="3">
    <source>
        <dbReference type="ARBA" id="ARBA00022692"/>
    </source>
</evidence>
<dbReference type="InterPro" id="IPR026039">
    <property type="entry name" value="YfgM"/>
</dbReference>
<dbReference type="InterPro" id="IPR011990">
    <property type="entry name" value="TPR-like_helical_dom_sf"/>
</dbReference>
<dbReference type="RefSeq" id="WP_111266432.1">
    <property type="nucleotide sequence ID" value="NZ_CP029843.1"/>
</dbReference>
<dbReference type="EMBL" id="CP029843">
    <property type="protein sequence ID" value="AWV07317.1"/>
    <property type="molecule type" value="Genomic_DNA"/>
</dbReference>
<proteinExistence type="inferred from homology"/>
<comment type="similarity">
    <text evidence="7">Belongs to the YfgM family.</text>
</comment>
<protein>
    <recommendedName>
        <fullName evidence="8">Ancillary SecYEG translocon subunit</fullName>
    </recommendedName>
</protein>
<evidence type="ECO:0000256" key="5">
    <source>
        <dbReference type="ARBA" id="ARBA00023136"/>
    </source>
</evidence>
<evidence type="ECO:0000256" key="2">
    <source>
        <dbReference type="ARBA" id="ARBA00022475"/>
    </source>
</evidence>
<keyword evidence="5" id="KW-0472">Membrane</keyword>
<accession>A0A2U9T7W1</accession>